<evidence type="ECO:0000313" key="6">
    <source>
        <dbReference type="Proteomes" id="UP000237977"/>
    </source>
</evidence>
<dbReference type="GO" id="GO:0009279">
    <property type="term" value="C:cell outer membrane"/>
    <property type="evidence" value="ECO:0007669"/>
    <property type="project" value="InterPro"/>
</dbReference>
<dbReference type="Proteomes" id="UP000050700">
    <property type="component" value="Unassembled WGS sequence"/>
</dbReference>
<dbReference type="PATRIC" id="fig|727.529.peg.437"/>
<dbReference type="SFLD" id="SFLDG01125">
    <property type="entry name" value="C1.1:_Acid_Phosphatase_Like"/>
    <property type="match status" value="1"/>
</dbReference>
<dbReference type="InterPro" id="IPR036412">
    <property type="entry name" value="HAD-like_sf"/>
</dbReference>
<dbReference type="NCBIfam" id="TIGR01533">
    <property type="entry name" value="lipo_e_P4"/>
    <property type="match status" value="1"/>
</dbReference>
<evidence type="ECO:0000313" key="4">
    <source>
        <dbReference type="EMBL" id="PRK63539.1"/>
    </source>
</evidence>
<dbReference type="AlphaFoldDB" id="A0A0D0IJI9"/>
<dbReference type="EMBL" id="MZHU01000075">
    <property type="protein sequence ID" value="PRK63539.1"/>
    <property type="molecule type" value="Genomic_DNA"/>
</dbReference>
<dbReference type="SUPFAM" id="SSF56784">
    <property type="entry name" value="HAD-like"/>
    <property type="match status" value="1"/>
</dbReference>
<evidence type="ECO:0000256" key="2">
    <source>
        <dbReference type="SAM" id="SignalP"/>
    </source>
</evidence>
<gene>
    <name evidence="3" type="primary">hel</name>
    <name evidence="4" type="ORF">BV163_01613</name>
    <name evidence="3" type="ORF">NTHI1209_00053</name>
</gene>
<comment type="caution">
    <text evidence="3">The sequence shown here is derived from an EMBL/GenBank/DDBJ whole genome shotgun (WGS) entry which is preliminary data.</text>
</comment>
<dbReference type="Pfam" id="PF03767">
    <property type="entry name" value="Acid_phosphat_B"/>
    <property type="match status" value="1"/>
</dbReference>
<dbReference type="RefSeq" id="WP_005658434.1">
    <property type="nucleotide sequence ID" value="NZ_AP018769.1"/>
</dbReference>
<dbReference type="PANTHER" id="PTHR31284">
    <property type="entry name" value="ACID PHOSPHATASE-LIKE PROTEIN"/>
    <property type="match status" value="1"/>
</dbReference>
<dbReference type="SFLD" id="SFLDS00003">
    <property type="entry name" value="Haloacid_Dehalogenase"/>
    <property type="match status" value="1"/>
</dbReference>
<name>A0A0D0IJI9_HAEIF</name>
<accession>A0A0D0IJI9</accession>
<reference evidence="4 6" key="2">
    <citation type="submission" date="2017-02" db="EMBL/GenBank/DDBJ databases">
        <title>Haemophilus influenzae in COPD genome sequencing project.</title>
        <authorList>
            <person name="Murphy T.F."/>
            <person name="Kong Y."/>
            <person name="Nadendla S."/>
            <person name="Tettelin H."/>
            <person name="Pettigrew M."/>
        </authorList>
    </citation>
    <scope>NUCLEOTIDE SEQUENCE [LARGE SCALE GENOMIC DNA]</scope>
    <source>
        <strain evidence="4 6">84P15H4</strain>
    </source>
</reference>
<dbReference type="PROSITE" id="PS51257">
    <property type="entry name" value="PROKAR_LIPOPROTEIN"/>
    <property type="match status" value="1"/>
</dbReference>
<dbReference type="PANTHER" id="PTHR31284:SF10">
    <property type="entry name" value="ACID PHOSPHATASE-LIKE PROTEIN"/>
    <property type="match status" value="1"/>
</dbReference>
<reference evidence="3 5" key="1">
    <citation type="submission" date="2014-05" db="EMBL/GenBank/DDBJ databases">
        <title>Methylome analysis of the phasevarions of Haemophilus influenzae.</title>
        <authorList>
            <person name="Atack J.M."/>
            <person name="Fox K.L."/>
            <person name="Power P.M."/>
            <person name="Clark T."/>
            <person name="Jurcisek J."/>
            <person name="Korlach J."/>
            <person name="Bakaletz L.O."/>
            <person name="Jennings M.P."/>
        </authorList>
    </citation>
    <scope>NUCLEOTIDE SEQUENCE [LARGE SCALE GENOMIC DNA]</scope>
    <source>
        <strain evidence="3 5">1209</strain>
    </source>
</reference>
<feature type="signal peptide" evidence="2">
    <location>
        <begin position="1"/>
        <end position="19"/>
    </location>
</feature>
<keyword evidence="1 2" id="KW-0732">Signal</keyword>
<dbReference type="InterPro" id="IPR023214">
    <property type="entry name" value="HAD_sf"/>
</dbReference>
<dbReference type="Gene3D" id="3.40.50.1000">
    <property type="entry name" value="HAD superfamily/HAD-like"/>
    <property type="match status" value="1"/>
</dbReference>
<dbReference type="InterPro" id="IPR006423">
    <property type="entry name" value="Lipo_e_P4"/>
</dbReference>
<evidence type="ECO:0000313" key="3">
    <source>
        <dbReference type="EMBL" id="KIS36638.1"/>
    </source>
</evidence>
<proteinExistence type="predicted"/>
<feature type="chain" id="PRO_5007394805" evidence="2">
    <location>
        <begin position="20"/>
        <end position="274"/>
    </location>
</feature>
<dbReference type="InterPro" id="IPR005519">
    <property type="entry name" value="Acid_phosphat_B-like"/>
</dbReference>
<protein>
    <submittedName>
        <fullName evidence="4">Lipoprotein E</fullName>
    </submittedName>
    <submittedName>
        <fullName evidence="3">Outer membrane protein P4</fullName>
    </submittedName>
</protein>
<dbReference type="EMBL" id="JMQP01000001">
    <property type="protein sequence ID" value="KIS36638.1"/>
    <property type="molecule type" value="Genomic_DNA"/>
</dbReference>
<sequence>MKTTLKMTALAALSAFVLAGCGSHQMKSEEHANMQLQQQAVLGLNWMQDSGEYRALAYQAYNAAKVAFDHAKVAKGKKKAVVADLDETMLDNSPYAGWQVQNNKPFDGKDWTRWVDARQSRAVPGAVEFNNYVNSHKGKVFYVTNRKDSSEKAGTIDDMKRLGFNGVEESAFYLKKDKSAKAARFAEIEKQGYEIVLYVGDNLDDFGNSVYGKLNADRRAFVDQNQGKFGKTFIMLPNANYGGWEGGLAEGYFKKDTQGQIKARLDAVQAWDGK</sequence>
<evidence type="ECO:0000256" key="1">
    <source>
        <dbReference type="ARBA" id="ARBA00022729"/>
    </source>
</evidence>
<keyword evidence="4" id="KW-0449">Lipoprotein</keyword>
<evidence type="ECO:0000313" key="5">
    <source>
        <dbReference type="Proteomes" id="UP000050700"/>
    </source>
</evidence>
<dbReference type="CDD" id="cd07534">
    <property type="entry name" value="HAD_CAP"/>
    <property type="match status" value="1"/>
</dbReference>
<organism evidence="3 5">
    <name type="scientific">Haemophilus influenzae</name>
    <dbReference type="NCBI Taxonomy" id="727"/>
    <lineage>
        <taxon>Bacteria</taxon>
        <taxon>Pseudomonadati</taxon>
        <taxon>Pseudomonadota</taxon>
        <taxon>Gammaproteobacteria</taxon>
        <taxon>Pasteurellales</taxon>
        <taxon>Pasteurellaceae</taxon>
        <taxon>Haemophilus</taxon>
    </lineage>
</organism>
<dbReference type="PIRSF" id="PIRSF019271">
    <property type="entry name" value="Acid_Ptase_C"/>
    <property type="match status" value="1"/>
</dbReference>